<feature type="transmembrane region" description="Helical" evidence="7">
    <location>
        <begin position="166"/>
        <end position="186"/>
    </location>
</feature>
<dbReference type="PANTHER" id="PTHR31632:SF2">
    <property type="entry name" value="PLASMA MEMBRANE IRON PERMEASE"/>
    <property type="match status" value="1"/>
</dbReference>
<comment type="subcellular location">
    <subcellularLocation>
        <location evidence="1">Membrane</location>
        <topology evidence="1">Multi-pass membrane protein</topology>
    </subcellularLocation>
</comment>
<dbReference type="Pfam" id="PF03239">
    <property type="entry name" value="FTR1"/>
    <property type="match status" value="1"/>
</dbReference>
<evidence type="ECO:0000256" key="7">
    <source>
        <dbReference type="SAM" id="Phobius"/>
    </source>
</evidence>
<feature type="transmembrane region" description="Helical" evidence="7">
    <location>
        <begin position="70"/>
        <end position="89"/>
    </location>
</feature>
<reference evidence="8" key="2">
    <citation type="submission" date="2020-09" db="EMBL/GenBank/DDBJ databases">
        <authorList>
            <person name="Sun Q."/>
            <person name="Ohkuma M."/>
        </authorList>
    </citation>
    <scope>NUCLEOTIDE SEQUENCE</scope>
    <source>
        <strain evidence="8">JCM 3172</strain>
    </source>
</reference>
<dbReference type="EMBL" id="BMQQ01000005">
    <property type="protein sequence ID" value="GGT25914.1"/>
    <property type="molecule type" value="Genomic_DNA"/>
</dbReference>
<comment type="caution">
    <text evidence="8">The sequence shown here is derived from an EMBL/GenBank/DDBJ whole genome shotgun (WGS) entry which is preliminary data.</text>
</comment>
<dbReference type="Proteomes" id="UP000619486">
    <property type="component" value="Unassembled WGS sequence"/>
</dbReference>
<keyword evidence="5 7" id="KW-0472">Membrane</keyword>
<evidence type="ECO:0000256" key="6">
    <source>
        <dbReference type="SAM" id="MobiDB-lite"/>
    </source>
</evidence>
<feature type="transmembrane region" description="Helical" evidence="7">
    <location>
        <begin position="6"/>
        <end position="26"/>
    </location>
</feature>
<accession>A0A918LNC0</accession>
<dbReference type="RefSeq" id="WP_189200921.1">
    <property type="nucleotide sequence ID" value="NZ_BMQQ01000005.1"/>
</dbReference>
<organism evidence="8 9">
    <name type="scientific">Streptomyces purpureus</name>
    <dbReference type="NCBI Taxonomy" id="1951"/>
    <lineage>
        <taxon>Bacteria</taxon>
        <taxon>Bacillati</taxon>
        <taxon>Actinomycetota</taxon>
        <taxon>Actinomycetes</taxon>
        <taxon>Kitasatosporales</taxon>
        <taxon>Streptomycetaceae</taxon>
        <taxon>Streptomyces</taxon>
    </lineage>
</organism>
<evidence type="ECO:0000313" key="9">
    <source>
        <dbReference type="Proteomes" id="UP000619486"/>
    </source>
</evidence>
<evidence type="ECO:0000313" key="8">
    <source>
        <dbReference type="EMBL" id="GGT25914.1"/>
    </source>
</evidence>
<reference evidence="8" key="1">
    <citation type="journal article" date="2014" name="Int. J. Syst. Evol. Microbiol.">
        <title>Complete genome sequence of Corynebacterium casei LMG S-19264T (=DSM 44701T), isolated from a smear-ripened cheese.</title>
        <authorList>
            <consortium name="US DOE Joint Genome Institute (JGI-PGF)"/>
            <person name="Walter F."/>
            <person name="Albersmeier A."/>
            <person name="Kalinowski J."/>
            <person name="Ruckert C."/>
        </authorList>
    </citation>
    <scope>NUCLEOTIDE SEQUENCE</scope>
    <source>
        <strain evidence="8">JCM 3172</strain>
    </source>
</reference>
<name>A0A918LNC0_9ACTN</name>
<evidence type="ECO:0000256" key="5">
    <source>
        <dbReference type="ARBA" id="ARBA00023136"/>
    </source>
</evidence>
<feature type="region of interest" description="Disordered" evidence="6">
    <location>
        <begin position="261"/>
        <end position="305"/>
    </location>
</feature>
<keyword evidence="9" id="KW-1185">Reference proteome</keyword>
<protein>
    <submittedName>
        <fullName evidence="8">Iron transporter</fullName>
    </submittedName>
</protein>
<feature type="transmembrane region" description="Helical" evidence="7">
    <location>
        <begin position="38"/>
        <end position="58"/>
    </location>
</feature>
<dbReference type="GO" id="GO:0015093">
    <property type="term" value="F:ferrous iron transmembrane transporter activity"/>
    <property type="evidence" value="ECO:0007669"/>
    <property type="project" value="TreeGrafter"/>
</dbReference>
<dbReference type="AlphaFoldDB" id="A0A918LNC0"/>
<evidence type="ECO:0000256" key="2">
    <source>
        <dbReference type="ARBA" id="ARBA00008333"/>
    </source>
</evidence>
<proteinExistence type="inferred from homology"/>
<evidence type="ECO:0000256" key="3">
    <source>
        <dbReference type="ARBA" id="ARBA00022692"/>
    </source>
</evidence>
<evidence type="ECO:0000256" key="1">
    <source>
        <dbReference type="ARBA" id="ARBA00004141"/>
    </source>
</evidence>
<feature type="transmembrane region" description="Helical" evidence="7">
    <location>
        <begin position="96"/>
        <end position="114"/>
    </location>
</feature>
<feature type="transmembrane region" description="Helical" evidence="7">
    <location>
        <begin position="134"/>
        <end position="154"/>
    </location>
</feature>
<dbReference type="GO" id="GO:0033573">
    <property type="term" value="C:high-affinity iron permease complex"/>
    <property type="evidence" value="ECO:0007669"/>
    <property type="project" value="InterPro"/>
</dbReference>
<dbReference type="PANTHER" id="PTHR31632">
    <property type="entry name" value="IRON TRANSPORTER FTH1"/>
    <property type="match status" value="1"/>
</dbReference>
<feature type="transmembrane region" description="Helical" evidence="7">
    <location>
        <begin position="234"/>
        <end position="254"/>
    </location>
</feature>
<comment type="similarity">
    <text evidence="2">Belongs to the oxidase-dependent Fe transporter (OFeT) (TC 9.A.10.1) family.</text>
</comment>
<sequence length="305" mass="32021">MYGIYLIGLRQGLAAVVVVCVLAAYLVRTSRRDALRPVRAGAGVAVGLALAFGCLLEFGSQELTVEARKLLGGSLSVLAAALTTWLVLGMRRRVPLAAWALFAAAFLAVGREGLETAQYVWASVRAAGDEAGSSGPLWMLLLGVATAVLLGVLLHRGLLRIRSVRFFTWAGGMLAVMAAGVLAYGVQGLREARLLGGPSGTAFDIGSVVPADSWYGTLLAGVFAFRPDPTVLQVWVWVLYLIPALTLLLAPVWFGRSVGVEEQKATDEKAEARDGARDGDGAGDGGDRLRDGARRAGSRTDGDGV</sequence>
<gene>
    <name evidence="8" type="ORF">GCM10014713_18700</name>
</gene>
<dbReference type="InterPro" id="IPR004923">
    <property type="entry name" value="FTR1/Fip1/EfeU"/>
</dbReference>
<evidence type="ECO:0000256" key="4">
    <source>
        <dbReference type="ARBA" id="ARBA00022989"/>
    </source>
</evidence>
<keyword evidence="3 7" id="KW-0812">Transmembrane</keyword>
<keyword evidence="4 7" id="KW-1133">Transmembrane helix</keyword>